<evidence type="ECO:0000256" key="5">
    <source>
        <dbReference type="ARBA" id="ARBA00023136"/>
    </source>
</evidence>
<feature type="transmembrane region" description="Helical" evidence="6">
    <location>
        <begin position="76"/>
        <end position="94"/>
    </location>
</feature>
<feature type="transmembrane region" description="Helical" evidence="6">
    <location>
        <begin position="154"/>
        <end position="177"/>
    </location>
</feature>
<feature type="transmembrane region" description="Helical" evidence="6">
    <location>
        <begin position="46"/>
        <end position="70"/>
    </location>
</feature>
<evidence type="ECO:0000313" key="8">
    <source>
        <dbReference type="Proteomes" id="UP001500575"/>
    </source>
</evidence>
<keyword evidence="8" id="KW-1185">Reference proteome</keyword>
<evidence type="ECO:0000256" key="1">
    <source>
        <dbReference type="ARBA" id="ARBA00004141"/>
    </source>
</evidence>
<keyword evidence="5 6" id="KW-0472">Membrane</keyword>
<evidence type="ECO:0000256" key="3">
    <source>
        <dbReference type="ARBA" id="ARBA00022692"/>
    </source>
</evidence>
<dbReference type="InterPro" id="IPR001727">
    <property type="entry name" value="GDT1-like"/>
</dbReference>
<evidence type="ECO:0000256" key="2">
    <source>
        <dbReference type="ARBA" id="ARBA00009190"/>
    </source>
</evidence>
<comment type="subcellular location">
    <subcellularLocation>
        <location evidence="1 6">Membrane</location>
        <topology evidence="1 6">Multi-pass membrane protein</topology>
    </subcellularLocation>
</comment>
<feature type="transmembrane region" description="Helical" evidence="6">
    <location>
        <begin position="115"/>
        <end position="134"/>
    </location>
</feature>
<reference evidence="7 8" key="1">
    <citation type="journal article" date="2019" name="Int. J. Syst. Evol. Microbiol.">
        <title>The Global Catalogue of Microorganisms (GCM) 10K type strain sequencing project: providing services to taxonomists for standard genome sequencing and annotation.</title>
        <authorList>
            <consortium name="The Broad Institute Genomics Platform"/>
            <consortium name="The Broad Institute Genome Sequencing Center for Infectious Disease"/>
            <person name="Wu L."/>
            <person name="Ma J."/>
        </authorList>
    </citation>
    <scope>NUCLEOTIDE SEQUENCE [LARGE SCALE GENOMIC DNA]</scope>
    <source>
        <strain evidence="7 8">JCM 16021</strain>
    </source>
</reference>
<proteinExistence type="inferred from homology"/>
<evidence type="ECO:0000313" key="7">
    <source>
        <dbReference type="EMBL" id="GAA2132683.1"/>
    </source>
</evidence>
<comment type="similarity">
    <text evidence="2 6">Belongs to the GDT1 family.</text>
</comment>
<evidence type="ECO:0000256" key="6">
    <source>
        <dbReference type="RuleBase" id="RU365102"/>
    </source>
</evidence>
<protein>
    <recommendedName>
        <fullName evidence="6">GDT1 family protein</fullName>
    </recommendedName>
</protein>
<dbReference type="Pfam" id="PF01169">
    <property type="entry name" value="GDT1"/>
    <property type="match status" value="2"/>
</dbReference>
<name>A0ABN2YWJ4_9ACTN</name>
<evidence type="ECO:0000256" key="4">
    <source>
        <dbReference type="ARBA" id="ARBA00022989"/>
    </source>
</evidence>
<dbReference type="Proteomes" id="UP001500575">
    <property type="component" value="Unassembled WGS sequence"/>
</dbReference>
<keyword evidence="4 6" id="KW-1133">Transmembrane helix</keyword>
<sequence length="206" mass="22090">MVWTAPHNGAVDLAVIALTFGAIFVVELPDKTFLATLVLSTRYRPLLVWIGVGLAFAVQTTVAVLLGHAASFLPDTAVKALALVMFLIGAVILFREGRAHHQAAEDEFADKAKPAQGWRAILASFLVLFAAEWGDLSQLLTLTLVARYDDPRSVFVGALGALLMVSGLACLVGRALLRWISLHVLHYVGSGVCLVLAAVTAYELLR</sequence>
<accession>A0ABN2YWJ4</accession>
<keyword evidence="3 6" id="KW-0812">Transmembrane</keyword>
<dbReference type="EMBL" id="BAAAQQ010000013">
    <property type="protein sequence ID" value="GAA2132683.1"/>
    <property type="molecule type" value="Genomic_DNA"/>
</dbReference>
<feature type="transmembrane region" description="Helical" evidence="6">
    <location>
        <begin position="6"/>
        <end position="26"/>
    </location>
</feature>
<feature type="transmembrane region" description="Helical" evidence="6">
    <location>
        <begin position="184"/>
        <end position="205"/>
    </location>
</feature>
<organism evidence="7 8">
    <name type="scientific">Nocardioides bigeumensis</name>
    <dbReference type="NCBI Taxonomy" id="433657"/>
    <lineage>
        <taxon>Bacteria</taxon>
        <taxon>Bacillati</taxon>
        <taxon>Actinomycetota</taxon>
        <taxon>Actinomycetes</taxon>
        <taxon>Propionibacteriales</taxon>
        <taxon>Nocardioidaceae</taxon>
        <taxon>Nocardioides</taxon>
    </lineage>
</organism>
<dbReference type="PANTHER" id="PTHR12608:SF1">
    <property type="entry name" value="TRANSMEMBRANE PROTEIN 165"/>
    <property type="match status" value="1"/>
</dbReference>
<dbReference type="PANTHER" id="PTHR12608">
    <property type="entry name" value="TRANSMEMBRANE PROTEIN HTP-1 RELATED"/>
    <property type="match status" value="1"/>
</dbReference>
<comment type="caution">
    <text evidence="7">The sequence shown here is derived from an EMBL/GenBank/DDBJ whole genome shotgun (WGS) entry which is preliminary data.</text>
</comment>
<gene>
    <name evidence="7" type="ORF">GCM10009843_37490</name>
</gene>